<evidence type="ECO:0008006" key="3">
    <source>
        <dbReference type="Google" id="ProtNLM"/>
    </source>
</evidence>
<evidence type="ECO:0000256" key="1">
    <source>
        <dbReference type="SAM" id="MobiDB-lite"/>
    </source>
</evidence>
<evidence type="ECO:0000313" key="2">
    <source>
        <dbReference type="EMBL" id="JAP38856.1"/>
    </source>
</evidence>
<organism evidence="2">
    <name type="scientific">Schistocephalus solidus</name>
    <name type="common">Tapeworm</name>
    <dbReference type="NCBI Taxonomy" id="70667"/>
    <lineage>
        <taxon>Eukaryota</taxon>
        <taxon>Metazoa</taxon>
        <taxon>Spiralia</taxon>
        <taxon>Lophotrochozoa</taxon>
        <taxon>Platyhelminthes</taxon>
        <taxon>Cestoda</taxon>
        <taxon>Eucestoda</taxon>
        <taxon>Diphyllobothriidea</taxon>
        <taxon>Diphyllobothriidae</taxon>
        <taxon>Schistocephalus</taxon>
    </lineage>
</organism>
<accession>A0A0X3NVD7</accession>
<protein>
    <recommendedName>
        <fullName evidence="3">Activated CDC42 kinase 1</fullName>
    </recommendedName>
</protein>
<dbReference type="EMBL" id="GEEE01024369">
    <property type="protein sequence ID" value="JAP38856.1"/>
    <property type="molecule type" value="Transcribed_RNA"/>
</dbReference>
<dbReference type="AlphaFoldDB" id="A0A0X3NVD7"/>
<feature type="region of interest" description="Disordered" evidence="1">
    <location>
        <begin position="482"/>
        <end position="514"/>
    </location>
</feature>
<gene>
    <name evidence="2" type="ORF">TR97047</name>
</gene>
<proteinExistence type="predicted"/>
<reference evidence="2" key="1">
    <citation type="submission" date="2016-01" db="EMBL/GenBank/DDBJ databases">
        <title>Reference transcriptome for the parasite Schistocephalus solidus: insights into the molecular evolution of parasitism.</title>
        <authorList>
            <person name="Hebert F.O."/>
            <person name="Grambauer S."/>
            <person name="Barber I."/>
            <person name="Landry C.R."/>
            <person name="Aubin-Horth N."/>
        </authorList>
    </citation>
    <scope>NUCLEOTIDE SEQUENCE</scope>
</reference>
<sequence>MPITGMDKLRRTRSMPKSAFPAGFNQPAALKDERNAAPVSSTGQSNDCSFRFNRAKSHFFHSCRYPKTKIQAEKQKRDILEETTQSLRCGFGFLPFSKSRHSIISETDTIASTLDDGDGYEPDPGESLIAEGQSSSRFYSSQKETPMSDFVFFNDSMTEDLCEELPAPPPPPRISSPCLKPVPFAYQKDKLTSTSVSRSCHEGLNTAETQCISSQTGTKTNETIPKSGLSASTQVDVPSEFLEDDAYLDYSCDVRIYPVLQNGVKMSDTHYWILNPPKSSIRHRWRNHSGETMNLAHVSVSAPKESCEDKLPDGWPSSFSAKLMAPPQYVNLSSSSSVCSSPGNKEDTLYLGYNRKQVALRRGRSENSKEFLQKVQRNLVEKLRLLVPSATENECQAVLIGSSWSFEDALKRLKLELICRTGYASKLRCQRLLESLDWDFDAAMRCALASRPIEQRVGNLRHYTPDQAPYAPTSVSPFSSAPLIKIRGGPPNNSPKSSAGEEIRTPDCSPTGLQNEPLFSNLIISQPHTVL</sequence>
<name>A0A0X3NVD7_SCHSO</name>
<feature type="region of interest" description="Disordered" evidence="1">
    <location>
        <begin position="1"/>
        <end position="28"/>
    </location>
</feature>